<evidence type="ECO:0000259" key="9">
    <source>
        <dbReference type="Pfam" id="PF03372"/>
    </source>
</evidence>
<feature type="site" description="Transition state stabilizer" evidence="7">
    <location>
        <position position="237"/>
    </location>
</feature>
<feature type="binding site" evidence="6">
    <location>
        <position position="235"/>
    </location>
    <ligand>
        <name>Mg(2+)</name>
        <dbReference type="ChEBI" id="CHEBI:18420"/>
        <label>1</label>
    </ligand>
</feature>
<evidence type="ECO:0000256" key="1">
    <source>
        <dbReference type="ARBA" id="ARBA00007092"/>
    </source>
</evidence>
<dbReference type="GO" id="GO:0006284">
    <property type="term" value="P:base-excision repair"/>
    <property type="evidence" value="ECO:0007669"/>
    <property type="project" value="TreeGrafter"/>
</dbReference>
<dbReference type="PANTHER" id="PTHR22748:SF14">
    <property type="entry name" value="ENDONUCLEASE_EXONUCLEASE_PHOSPHATASE DOMAIN-CONTAINING PROTEIN"/>
    <property type="match status" value="1"/>
</dbReference>
<evidence type="ECO:0000256" key="6">
    <source>
        <dbReference type="PIRSR" id="PIRSR604808-2"/>
    </source>
</evidence>
<evidence type="ECO:0000256" key="7">
    <source>
        <dbReference type="PIRSR" id="PIRSR604808-3"/>
    </source>
</evidence>
<sequence>MSAAAKRSLSSTGRSISPPALRRKVSHTAEEDAHVASTWPAHLGQLRIFSWNVNGVGPLLQTPLSFGPGSLSPLRSFLKRHQWPQLLCLQEVKVSSKDVGTQRQLHQAANHGHAAGEPTYTVHFSLPRDQYNATGFGGKVHGVASFLRDDFASGVRVTRRPEWDLEGRVLIHEHEVGLVIVNGYWVNGTSIPYRDPVTGQISGTRHDHKLRFHQHMLEEVLQHEAEGHHVILIGDMNVARSRIDGHPNLRTSPLQHVRNRADFNSKFFDEPNGMRGIDIFRHTHGNTKKFTYYPRGSAWGASCDRVDLIIISHALVDDPGVVTGTDILDSALERGHSDHVPLWISLDLAKLAARNARRSELLVASGSTWLAPRSGETIIRPDFPSSFTW</sequence>
<evidence type="ECO:0000256" key="5">
    <source>
        <dbReference type="PIRSR" id="PIRSR604808-1"/>
    </source>
</evidence>
<comment type="cofactor">
    <cofactor evidence="6">
        <name>Mg(2+)</name>
        <dbReference type="ChEBI" id="CHEBI:18420"/>
    </cofactor>
    <cofactor evidence="6">
        <name>Mn(2+)</name>
        <dbReference type="ChEBI" id="CHEBI:29035"/>
    </cofactor>
    <text evidence="6">Probably binds two magnesium or manganese ions per subunit.</text>
</comment>
<dbReference type="Pfam" id="PF03372">
    <property type="entry name" value="Exo_endo_phos"/>
    <property type="match status" value="1"/>
</dbReference>
<feature type="binding site" evidence="6">
    <location>
        <position position="91"/>
    </location>
    <ligand>
        <name>Mg(2+)</name>
        <dbReference type="ChEBI" id="CHEBI:18420"/>
        <label>1</label>
    </ligand>
</feature>
<feature type="region of interest" description="Disordered" evidence="8">
    <location>
        <begin position="1"/>
        <end position="29"/>
    </location>
</feature>
<dbReference type="HOGENOM" id="CLU_060600_0_0_1"/>
<keyword evidence="3" id="KW-0378">Hydrolase</keyword>
<name>A0A0D2CJ90_9EURO</name>
<dbReference type="InterPro" id="IPR005135">
    <property type="entry name" value="Endo/exonuclease/phosphatase"/>
</dbReference>
<dbReference type="PANTHER" id="PTHR22748">
    <property type="entry name" value="AP ENDONUCLEASE"/>
    <property type="match status" value="1"/>
</dbReference>
<dbReference type="InterPro" id="IPR004808">
    <property type="entry name" value="AP_endonuc_1"/>
</dbReference>
<dbReference type="GeneID" id="27342069"/>
<feature type="binding site" evidence="6">
    <location>
        <position position="339"/>
    </location>
    <ligand>
        <name>Mg(2+)</name>
        <dbReference type="ChEBI" id="CHEBI:18420"/>
        <label>1</label>
    </ligand>
</feature>
<dbReference type="SUPFAM" id="SSF56219">
    <property type="entry name" value="DNase I-like"/>
    <property type="match status" value="1"/>
</dbReference>
<keyword evidence="4 6" id="KW-0460">Magnesium</keyword>
<evidence type="ECO:0000256" key="2">
    <source>
        <dbReference type="ARBA" id="ARBA00022723"/>
    </source>
</evidence>
<dbReference type="GO" id="GO:0005634">
    <property type="term" value="C:nucleus"/>
    <property type="evidence" value="ECO:0007669"/>
    <property type="project" value="TreeGrafter"/>
</dbReference>
<gene>
    <name evidence="10" type="ORF">PV07_02875</name>
</gene>
<feature type="active site" description="Proton donor/acceptor" evidence="5">
    <location>
        <position position="235"/>
    </location>
</feature>
<dbReference type="GO" id="GO:0046872">
    <property type="term" value="F:metal ion binding"/>
    <property type="evidence" value="ECO:0007669"/>
    <property type="project" value="UniProtKB-KW"/>
</dbReference>
<dbReference type="OrthoDB" id="498125at2759"/>
<dbReference type="STRING" id="569365.A0A0D2CJ90"/>
<organism evidence="10 11">
    <name type="scientific">Cladophialophora immunda</name>
    <dbReference type="NCBI Taxonomy" id="569365"/>
    <lineage>
        <taxon>Eukaryota</taxon>
        <taxon>Fungi</taxon>
        <taxon>Dikarya</taxon>
        <taxon>Ascomycota</taxon>
        <taxon>Pezizomycotina</taxon>
        <taxon>Eurotiomycetes</taxon>
        <taxon>Chaetothyriomycetidae</taxon>
        <taxon>Chaetothyriales</taxon>
        <taxon>Herpotrichiellaceae</taxon>
        <taxon>Cladophialophora</taxon>
    </lineage>
</organism>
<proteinExistence type="inferred from homology"/>
<dbReference type="PROSITE" id="PS51435">
    <property type="entry name" value="AP_NUCLEASE_F1_4"/>
    <property type="match status" value="1"/>
</dbReference>
<dbReference type="Gene3D" id="3.60.10.10">
    <property type="entry name" value="Endonuclease/exonuclease/phosphatase"/>
    <property type="match status" value="1"/>
</dbReference>
<dbReference type="GO" id="GO:0008081">
    <property type="term" value="F:phosphoric diester hydrolase activity"/>
    <property type="evidence" value="ECO:0007669"/>
    <property type="project" value="TreeGrafter"/>
</dbReference>
<feature type="active site" evidence="5">
    <location>
        <position position="184"/>
    </location>
</feature>
<reference evidence="10 11" key="1">
    <citation type="submission" date="2015-01" db="EMBL/GenBank/DDBJ databases">
        <title>The Genome Sequence of Cladophialophora immunda CBS83496.</title>
        <authorList>
            <consortium name="The Broad Institute Genomics Platform"/>
            <person name="Cuomo C."/>
            <person name="de Hoog S."/>
            <person name="Gorbushina A."/>
            <person name="Stielow B."/>
            <person name="Teixiera M."/>
            <person name="Abouelleil A."/>
            <person name="Chapman S.B."/>
            <person name="Priest M."/>
            <person name="Young S.K."/>
            <person name="Wortman J."/>
            <person name="Nusbaum C."/>
            <person name="Birren B."/>
        </authorList>
    </citation>
    <scope>NUCLEOTIDE SEQUENCE [LARGE SCALE GENOMIC DNA]</scope>
    <source>
        <strain evidence="10 11">CBS 83496</strain>
    </source>
</reference>
<evidence type="ECO:0000313" key="11">
    <source>
        <dbReference type="Proteomes" id="UP000054466"/>
    </source>
</evidence>
<comment type="similarity">
    <text evidence="1">Belongs to the DNA repair enzymes AP/ExoA family.</text>
</comment>
<dbReference type="InterPro" id="IPR036691">
    <property type="entry name" value="Endo/exonu/phosph_ase_sf"/>
</dbReference>
<dbReference type="RefSeq" id="XP_016251424.1">
    <property type="nucleotide sequence ID" value="XM_016389522.1"/>
</dbReference>
<keyword evidence="11" id="KW-1185">Reference proteome</keyword>
<feature type="site" description="Interaction with DNA substrate" evidence="7">
    <location>
        <position position="339"/>
    </location>
</feature>
<dbReference type="Proteomes" id="UP000054466">
    <property type="component" value="Unassembled WGS sequence"/>
</dbReference>
<protein>
    <recommendedName>
        <fullName evidence="9">Endonuclease/exonuclease/phosphatase domain-containing protein</fullName>
    </recommendedName>
</protein>
<evidence type="ECO:0000256" key="4">
    <source>
        <dbReference type="ARBA" id="ARBA00022842"/>
    </source>
</evidence>
<dbReference type="EMBL" id="KN847041">
    <property type="protein sequence ID" value="KIW31208.1"/>
    <property type="molecule type" value="Genomic_DNA"/>
</dbReference>
<keyword evidence="6" id="KW-0464">Manganese</keyword>
<dbReference type="VEuPathDB" id="FungiDB:PV07_02875"/>
<dbReference type="GO" id="GO:0003906">
    <property type="term" value="F:DNA-(apurinic or apyrimidinic site) endonuclease activity"/>
    <property type="evidence" value="ECO:0007669"/>
    <property type="project" value="TreeGrafter"/>
</dbReference>
<evidence type="ECO:0000256" key="3">
    <source>
        <dbReference type="ARBA" id="ARBA00022801"/>
    </source>
</evidence>
<dbReference type="GO" id="GO:0008311">
    <property type="term" value="F:double-stranded DNA 3'-5' DNA exonuclease activity"/>
    <property type="evidence" value="ECO:0007669"/>
    <property type="project" value="TreeGrafter"/>
</dbReference>
<feature type="binding site" evidence="6">
    <location>
        <position position="237"/>
    </location>
    <ligand>
        <name>Mg(2+)</name>
        <dbReference type="ChEBI" id="CHEBI:18420"/>
        <label>1</label>
    </ligand>
</feature>
<evidence type="ECO:0000256" key="8">
    <source>
        <dbReference type="SAM" id="MobiDB-lite"/>
    </source>
</evidence>
<feature type="binding site" evidence="6">
    <location>
        <position position="52"/>
    </location>
    <ligand>
        <name>Mg(2+)</name>
        <dbReference type="ChEBI" id="CHEBI:18420"/>
        <label>1</label>
    </ligand>
</feature>
<keyword evidence="2 6" id="KW-0479">Metal-binding</keyword>
<feature type="domain" description="Endonuclease/exonuclease/phosphatase" evidence="9">
    <location>
        <begin position="50"/>
        <end position="317"/>
    </location>
</feature>
<feature type="binding site" evidence="6">
    <location>
        <position position="338"/>
    </location>
    <ligand>
        <name>Mg(2+)</name>
        <dbReference type="ChEBI" id="CHEBI:18420"/>
        <label>1</label>
    </ligand>
</feature>
<evidence type="ECO:0000313" key="10">
    <source>
        <dbReference type="EMBL" id="KIW31208.1"/>
    </source>
</evidence>
<feature type="active site" description="Proton acceptor" evidence="5">
    <location>
        <position position="339"/>
    </location>
</feature>
<feature type="site" description="Important for catalytic activity" evidence="7">
    <location>
        <position position="307"/>
    </location>
</feature>
<dbReference type="AlphaFoldDB" id="A0A0D2CJ90"/>
<accession>A0A0D2CJ90</accession>